<proteinExistence type="predicted"/>
<comment type="caution">
    <text evidence="1">The sequence shown here is derived from an EMBL/GenBank/DDBJ whole genome shotgun (WGS) entry which is preliminary data.</text>
</comment>
<evidence type="ECO:0000313" key="1">
    <source>
        <dbReference type="EMBL" id="MCC9020465.1"/>
    </source>
</evidence>
<accession>A0ABS8M6N0</accession>
<evidence type="ECO:0000313" key="2">
    <source>
        <dbReference type="Proteomes" id="UP001430700"/>
    </source>
</evidence>
<dbReference type="Proteomes" id="UP001430700">
    <property type="component" value="Unassembled WGS sequence"/>
</dbReference>
<protein>
    <submittedName>
        <fullName evidence="1">Uncharacterized protein</fullName>
    </submittedName>
</protein>
<dbReference type="RefSeq" id="WP_230001286.1">
    <property type="nucleotide sequence ID" value="NZ_JAJJMN010000002.1"/>
</dbReference>
<sequence>MMSEHTKIVQCFLPPMVAGKYTTEVNQRILKENRSIQDIKKTFDFGVDAARFTLNPNDIYSVYPPANKSGSYSESLPHLVFTRRTLPWERTIDGLPPVFQRSTTPEEKRNTLDSPPVPWMALLLFDEDEMSQLQIEKNTLAAVIQSDTADGIIRPEIFGTQSAIKEEVLQLMEWEKSTDGCFTIDLTKEQFETHVPYMESLSLLAHAKEVSIENKDKEGITDLNADGNGVFSVIVGNRLPASGKQNTAIVVSLEGHTRYLADASPKANIPTDIKIRLVVLASWNFMDSGNASFSQLVNSVDIKPISIQRENEAIELRPYFDSGYVPLEHLTRTGASTISWYHGPFVPKLFPSTSKTVSFSSSDAALRYDKTTGFFDISFAAAWQLGRILGLQNQEFAKALLNWRLAQTQFTAGKTKEALLNTILEDNSTLYLKDKVIHYLGAIDKVETELATEKRFDEIVDVPTEVKRFLNNLYSVNGIPFSYLLPHEFLLQKEHHIKEDTYSGTLSLFYVDPNWIEALLDGALSIGRVANHDPLLEMTISGQFIEGYNTGSVVIDKEGEIYGRRLNTTGFLFRSDLVSGWRGLEIMAFDAQNKALNALRFERIDSDIFLGIFNGNIARIIIKQPYEGLHFGLKIDKGGYKKNIKNEDGTNQVIVDGTADVNRELNNGLLKNRILDVAGLAAVMHKKLVEKDWMDTTEKSAGKYFTSAEFAFQMVDSPVKKEILIEV</sequence>
<dbReference type="EMBL" id="JAJJMN010000002">
    <property type="protein sequence ID" value="MCC9020465.1"/>
    <property type="molecule type" value="Genomic_DNA"/>
</dbReference>
<organism evidence="1 2">
    <name type="scientific">Flavobacterium lipolyticum</name>
    <dbReference type="NCBI Taxonomy" id="2893754"/>
    <lineage>
        <taxon>Bacteria</taxon>
        <taxon>Pseudomonadati</taxon>
        <taxon>Bacteroidota</taxon>
        <taxon>Flavobacteriia</taxon>
        <taxon>Flavobacteriales</taxon>
        <taxon>Flavobacteriaceae</taxon>
        <taxon>Flavobacterium</taxon>
    </lineage>
</organism>
<name>A0ABS8M6N0_9FLAO</name>
<keyword evidence="2" id="KW-1185">Reference proteome</keyword>
<gene>
    <name evidence="1" type="ORF">LNQ34_22090</name>
</gene>
<reference evidence="1" key="1">
    <citation type="submission" date="2021-11" db="EMBL/GenBank/DDBJ databases">
        <title>Description of novel Flavobacterium species.</title>
        <authorList>
            <person name="Saticioglu I.B."/>
            <person name="Ay H."/>
            <person name="Altun S."/>
            <person name="Duman M."/>
        </authorList>
    </citation>
    <scope>NUCLEOTIDE SEQUENCE</scope>
    <source>
        <strain evidence="1">F-126</strain>
    </source>
</reference>